<evidence type="ECO:0000256" key="1">
    <source>
        <dbReference type="SAM" id="Phobius"/>
    </source>
</evidence>
<name>A0A3B1C8H0_9ZZZZ</name>
<sequence>MTLHDWIGMIMTVSVFIIMLVAYVLVFHPKNRDRLEAQRYILFEDEGIDSEEKK</sequence>
<feature type="transmembrane region" description="Helical" evidence="1">
    <location>
        <begin position="6"/>
        <end position="26"/>
    </location>
</feature>
<protein>
    <recommendedName>
        <fullName evidence="3">Cytochrome c oxidase subunit CcoQ</fullName>
    </recommendedName>
</protein>
<keyword evidence="1" id="KW-1133">Transmembrane helix</keyword>
<dbReference type="AlphaFoldDB" id="A0A3B1C8H0"/>
<evidence type="ECO:0008006" key="3">
    <source>
        <dbReference type="Google" id="ProtNLM"/>
    </source>
</evidence>
<gene>
    <name evidence="2" type="ORF">MNBD_GAMMA24-2548</name>
</gene>
<accession>A0A3B1C8H0</accession>
<keyword evidence="1" id="KW-0472">Membrane</keyword>
<organism evidence="2">
    <name type="scientific">hydrothermal vent metagenome</name>
    <dbReference type="NCBI Taxonomy" id="652676"/>
    <lineage>
        <taxon>unclassified sequences</taxon>
        <taxon>metagenomes</taxon>
        <taxon>ecological metagenomes</taxon>
    </lineage>
</organism>
<reference evidence="2" key="1">
    <citation type="submission" date="2018-06" db="EMBL/GenBank/DDBJ databases">
        <authorList>
            <person name="Zhirakovskaya E."/>
        </authorList>
    </citation>
    <scope>NUCLEOTIDE SEQUENCE</scope>
</reference>
<dbReference type="EMBL" id="UOFZ01000103">
    <property type="protein sequence ID" value="VAX13147.1"/>
    <property type="molecule type" value="Genomic_DNA"/>
</dbReference>
<evidence type="ECO:0000313" key="2">
    <source>
        <dbReference type="EMBL" id="VAX13147.1"/>
    </source>
</evidence>
<proteinExistence type="predicted"/>
<keyword evidence="1" id="KW-0812">Transmembrane</keyword>